<dbReference type="RefSeq" id="WP_069399055.1">
    <property type="nucleotide sequence ID" value="NZ_MIHC01000005.1"/>
</dbReference>
<dbReference type="AlphaFoldDB" id="A0A1E3T4E6"/>
<dbReference type="STRING" id="243061.AWC25_16770"/>
<evidence type="ECO:0000313" key="3">
    <source>
        <dbReference type="Proteomes" id="UP000094224"/>
    </source>
</evidence>
<accession>A0A1E3T4E6</accession>
<keyword evidence="3" id="KW-1185">Reference proteome</keyword>
<dbReference type="Proteomes" id="UP000094224">
    <property type="component" value="Unassembled WGS sequence"/>
</dbReference>
<comment type="caution">
    <text evidence="2">The sequence shown here is derived from an EMBL/GenBank/DDBJ whole genome shotgun (WGS) entry which is preliminary data.</text>
</comment>
<sequence length="98" mass="10814">MWSKWRRNRGGSDGAASAPRSLEQLFKQVEKSTQVRRTGLDKVLAELQVHRDAAPDPEMRSALAWLCNSLSRFVNNPSAAHARQLVMATGTARAALGR</sequence>
<evidence type="ECO:0000313" key="2">
    <source>
        <dbReference type="EMBL" id="ODR09280.1"/>
    </source>
</evidence>
<protein>
    <submittedName>
        <fullName evidence="2">Uncharacterized protein</fullName>
    </submittedName>
</protein>
<reference evidence="3" key="1">
    <citation type="submission" date="2016-09" db="EMBL/GenBank/DDBJ databases">
        <authorList>
            <person name="Greninger A.L."/>
            <person name="Jerome K.R."/>
            <person name="Mcnair B."/>
            <person name="Wallis C."/>
            <person name="Fang F."/>
        </authorList>
    </citation>
    <scope>NUCLEOTIDE SEQUENCE [LARGE SCALE GENOMIC DNA]</scope>
    <source>
        <strain evidence="3">BC1_M4</strain>
    </source>
</reference>
<gene>
    <name evidence="2" type="ORF">BHQ21_04160</name>
</gene>
<proteinExistence type="predicted"/>
<name>A0A1E3T4E6_9MYCO</name>
<feature type="region of interest" description="Disordered" evidence="1">
    <location>
        <begin position="1"/>
        <end position="20"/>
    </location>
</feature>
<evidence type="ECO:0000256" key="1">
    <source>
        <dbReference type="SAM" id="MobiDB-lite"/>
    </source>
</evidence>
<dbReference type="EMBL" id="MIHC01000005">
    <property type="protein sequence ID" value="ODR09280.1"/>
    <property type="molecule type" value="Genomic_DNA"/>
</dbReference>
<organism evidence="2 3">
    <name type="scientific">Mycobacterium sherrisii</name>
    <dbReference type="NCBI Taxonomy" id="243061"/>
    <lineage>
        <taxon>Bacteria</taxon>
        <taxon>Bacillati</taxon>
        <taxon>Actinomycetota</taxon>
        <taxon>Actinomycetes</taxon>
        <taxon>Mycobacteriales</taxon>
        <taxon>Mycobacteriaceae</taxon>
        <taxon>Mycobacterium</taxon>
        <taxon>Mycobacterium simiae complex</taxon>
    </lineage>
</organism>